<evidence type="ECO:0000313" key="2">
    <source>
        <dbReference type="Proteomes" id="UP000575083"/>
    </source>
</evidence>
<dbReference type="AlphaFoldDB" id="A0A7X0PDN1"/>
<organism evidence="1 2">
    <name type="scientific">Acidovorax soli</name>
    <dbReference type="NCBI Taxonomy" id="592050"/>
    <lineage>
        <taxon>Bacteria</taxon>
        <taxon>Pseudomonadati</taxon>
        <taxon>Pseudomonadota</taxon>
        <taxon>Betaproteobacteria</taxon>
        <taxon>Burkholderiales</taxon>
        <taxon>Comamonadaceae</taxon>
        <taxon>Acidovorax</taxon>
    </lineage>
</organism>
<dbReference type="Proteomes" id="UP000575083">
    <property type="component" value="Unassembled WGS sequence"/>
</dbReference>
<reference evidence="1 2" key="1">
    <citation type="submission" date="2020-08" db="EMBL/GenBank/DDBJ databases">
        <title>Functional genomics of gut bacteria from endangered species of beetles.</title>
        <authorList>
            <person name="Carlos-Shanley C."/>
        </authorList>
    </citation>
    <scope>NUCLEOTIDE SEQUENCE [LARGE SCALE GENOMIC DNA]</scope>
    <source>
        <strain evidence="1 2">S00198</strain>
    </source>
</reference>
<accession>A0A7X0PDN1</accession>
<keyword evidence="2" id="KW-1185">Reference proteome</keyword>
<evidence type="ECO:0000313" key="1">
    <source>
        <dbReference type="EMBL" id="MBB6559988.1"/>
    </source>
</evidence>
<comment type="caution">
    <text evidence="1">The sequence shown here is derived from an EMBL/GenBank/DDBJ whole genome shotgun (WGS) entry which is preliminary data.</text>
</comment>
<name>A0A7X0PDN1_9BURK</name>
<gene>
    <name evidence="1" type="ORF">HNP48_002660</name>
</gene>
<protein>
    <submittedName>
        <fullName evidence="1">Uncharacterized protein</fullName>
    </submittedName>
</protein>
<dbReference type="RefSeq" id="WP_184857525.1">
    <property type="nucleotide sequence ID" value="NZ_JACHLK010000004.1"/>
</dbReference>
<dbReference type="EMBL" id="JACHLK010000004">
    <property type="protein sequence ID" value="MBB6559988.1"/>
    <property type="molecule type" value="Genomic_DNA"/>
</dbReference>
<proteinExistence type="predicted"/>
<sequence length="128" mass="14814">MFTRFVIHAYDNDSGRRQGLFQALADLDESGLLQGPHQGVYQELRDWFRHHLKQPSSFARAARPHAKKVALSWFKDSAVEHIRQMRRMSTLLAEHDVAVQVLRTKRPGYIVYEDEHQVAAEPFSDTPT</sequence>